<proteinExistence type="predicted"/>
<reference evidence="1 2" key="1">
    <citation type="submission" date="2018-02" db="EMBL/GenBank/DDBJ databases">
        <title>The genomes of Aspergillus section Nigri reveals drivers in fungal speciation.</title>
        <authorList>
            <consortium name="DOE Joint Genome Institute"/>
            <person name="Vesth T.C."/>
            <person name="Nybo J."/>
            <person name="Theobald S."/>
            <person name="Brandl J."/>
            <person name="Frisvad J.C."/>
            <person name="Nielsen K.F."/>
            <person name="Lyhne E.K."/>
            <person name="Kogle M.E."/>
            <person name="Kuo A."/>
            <person name="Riley R."/>
            <person name="Clum A."/>
            <person name="Nolan M."/>
            <person name="Lipzen A."/>
            <person name="Salamov A."/>
            <person name="Henrissat B."/>
            <person name="Wiebenga A."/>
            <person name="De vries R.P."/>
            <person name="Grigoriev I.V."/>
            <person name="Mortensen U.H."/>
            <person name="Andersen M.R."/>
            <person name="Baker S.E."/>
        </authorList>
    </citation>
    <scope>NUCLEOTIDE SEQUENCE [LARGE SCALE GENOMIC DNA]</scope>
    <source>
        <strain evidence="1 2">CBS 115571</strain>
    </source>
</reference>
<organism evidence="1 2">
    <name type="scientific">Aspergillus violaceofuscus (strain CBS 115571)</name>
    <dbReference type="NCBI Taxonomy" id="1450538"/>
    <lineage>
        <taxon>Eukaryota</taxon>
        <taxon>Fungi</taxon>
        <taxon>Dikarya</taxon>
        <taxon>Ascomycota</taxon>
        <taxon>Pezizomycotina</taxon>
        <taxon>Eurotiomycetes</taxon>
        <taxon>Eurotiomycetidae</taxon>
        <taxon>Eurotiales</taxon>
        <taxon>Aspergillaceae</taxon>
        <taxon>Aspergillus</taxon>
    </lineage>
</organism>
<gene>
    <name evidence="1" type="ORF">BO99DRAFT_250597</name>
</gene>
<accession>A0A2V5GW34</accession>
<dbReference type="EMBL" id="KZ825185">
    <property type="protein sequence ID" value="PYI15498.1"/>
    <property type="molecule type" value="Genomic_DNA"/>
</dbReference>
<evidence type="ECO:0000313" key="1">
    <source>
        <dbReference type="EMBL" id="PYI15498.1"/>
    </source>
</evidence>
<sequence>MTRHKERAPRLMPHFNRTVCIMALPMAEQPTKPCCFRHEIIVTHGRVKTVQCYITVYELSWAQLQETVIRLNIQQPVDATGESAFQIFQLILLQIPAGLGFEAHPKVTGANCAARQPPWWAPSMREKTPALSPRCAAPCISGARINGQRAFKVSCRWLI</sequence>
<evidence type="ECO:0000313" key="2">
    <source>
        <dbReference type="Proteomes" id="UP000249829"/>
    </source>
</evidence>
<keyword evidence="2" id="KW-1185">Reference proteome</keyword>
<dbReference type="AlphaFoldDB" id="A0A2V5GW34"/>
<protein>
    <submittedName>
        <fullName evidence="1">Uncharacterized protein</fullName>
    </submittedName>
</protein>
<name>A0A2V5GW34_ASPV1</name>
<dbReference type="Proteomes" id="UP000249829">
    <property type="component" value="Unassembled WGS sequence"/>
</dbReference>